<accession>A0AAV5G0G8</accession>
<dbReference type="GO" id="GO:0003700">
    <property type="term" value="F:DNA-binding transcription factor activity"/>
    <property type="evidence" value="ECO:0007669"/>
    <property type="project" value="UniProtKB-UniRule"/>
</dbReference>
<dbReference type="GO" id="GO:0006351">
    <property type="term" value="P:DNA-templated transcription"/>
    <property type="evidence" value="ECO:0007669"/>
    <property type="project" value="InterPro"/>
</dbReference>
<name>A0AAV5G0G8_ELECO</name>
<dbReference type="GO" id="GO:0003677">
    <property type="term" value="F:DNA binding"/>
    <property type="evidence" value="ECO:0007669"/>
    <property type="project" value="UniProtKB-UniRule"/>
</dbReference>
<comment type="caution">
    <text evidence="10">The sequence shown here is derived from an EMBL/GenBank/DDBJ whole genome shotgun (WGS) entry which is preliminary data.</text>
</comment>
<dbReference type="Proteomes" id="UP001054889">
    <property type="component" value="Unassembled WGS sequence"/>
</dbReference>
<dbReference type="PANTHER" id="PTHR31506">
    <property type="entry name" value="BES1/BZR1 HOMOLOG PROTEIN 3-RELATED"/>
    <property type="match status" value="1"/>
</dbReference>
<evidence type="ECO:0000256" key="4">
    <source>
        <dbReference type="ARBA" id="ARBA00023015"/>
    </source>
</evidence>
<keyword evidence="6 7" id="KW-0804">Transcription</keyword>
<feature type="domain" description="BES1/BZR1 plant transcription factor N-terminal" evidence="9">
    <location>
        <begin position="65"/>
        <end position="195"/>
    </location>
</feature>
<evidence type="ECO:0000256" key="6">
    <source>
        <dbReference type="ARBA" id="ARBA00023163"/>
    </source>
</evidence>
<keyword evidence="3 7" id="KW-1070">Brassinosteroid signaling pathway</keyword>
<evidence type="ECO:0000256" key="3">
    <source>
        <dbReference type="ARBA" id="ARBA00022626"/>
    </source>
</evidence>
<dbReference type="InterPro" id="IPR008540">
    <property type="entry name" value="BES1_N"/>
</dbReference>
<evidence type="ECO:0000256" key="5">
    <source>
        <dbReference type="ARBA" id="ARBA00023125"/>
    </source>
</evidence>
<evidence type="ECO:0000256" key="7">
    <source>
        <dbReference type="RuleBase" id="RU369040"/>
    </source>
</evidence>
<evidence type="ECO:0000256" key="8">
    <source>
        <dbReference type="SAM" id="MobiDB-lite"/>
    </source>
</evidence>
<gene>
    <name evidence="10" type="primary">gb29768</name>
    <name evidence="10" type="ORF">PR202_gb29768</name>
</gene>
<dbReference type="Pfam" id="PF05687">
    <property type="entry name" value="BES1_N"/>
    <property type="match status" value="1"/>
</dbReference>
<comment type="subcellular location">
    <subcellularLocation>
        <location evidence="7">Nucleus</location>
    </subcellularLocation>
</comment>
<dbReference type="EMBL" id="BQKI01000144">
    <property type="protein sequence ID" value="GJN40538.1"/>
    <property type="molecule type" value="Genomic_DNA"/>
</dbReference>
<reference evidence="10" key="1">
    <citation type="journal article" date="2018" name="DNA Res.">
        <title>Multiple hybrid de novo genome assembly of finger millet, an orphan allotetraploid crop.</title>
        <authorList>
            <person name="Hatakeyama M."/>
            <person name="Aluri S."/>
            <person name="Balachadran M.T."/>
            <person name="Sivarajan S.R."/>
            <person name="Patrignani A."/>
            <person name="Gruter S."/>
            <person name="Poveda L."/>
            <person name="Shimizu-Inatsugi R."/>
            <person name="Baeten J."/>
            <person name="Francoijs K.J."/>
            <person name="Nataraja K.N."/>
            <person name="Reddy Y.A.N."/>
            <person name="Phadnis S."/>
            <person name="Ravikumar R.L."/>
            <person name="Schlapbach R."/>
            <person name="Sreeman S.M."/>
            <person name="Shimizu K.K."/>
        </authorList>
    </citation>
    <scope>NUCLEOTIDE SEQUENCE</scope>
</reference>
<feature type="compositionally biased region" description="Low complexity" evidence="8">
    <location>
        <begin position="350"/>
        <end position="371"/>
    </location>
</feature>
<keyword evidence="5 7" id="KW-0238">DNA-binding</keyword>
<evidence type="ECO:0000259" key="9">
    <source>
        <dbReference type="Pfam" id="PF05687"/>
    </source>
</evidence>
<dbReference type="AlphaFoldDB" id="A0AAV5G0G8"/>
<evidence type="ECO:0000313" key="11">
    <source>
        <dbReference type="Proteomes" id="UP001054889"/>
    </source>
</evidence>
<feature type="compositionally biased region" description="Low complexity" evidence="8">
    <location>
        <begin position="164"/>
        <end position="178"/>
    </location>
</feature>
<comment type="function">
    <text evidence="7">Functions in brassinosteroid signaling. May function as transcriptional repressor.</text>
</comment>
<feature type="region of interest" description="Disordered" evidence="8">
    <location>
        <begin position="337"/>
        <end position="371"/>
    </location>
</feature>
<evidence type="ECO:0000313" key="10">
    <source>
        <dbReference type="EMBL" id="GJN40538.1"/>
    </source>
</evidence>
<dbReference type="PANTHER" id="PTHR31506:SF22">
    <property type="entry name" value="PROTEIN BRASSINAZOLE-RESISTANT 2"/>
    <property type="match status" value="1"/>
</dbReference>
<evidence type="ECO:0000256" key="2">
    <source>
        <dbReference type="ARBA" id="ARBA00022604"/>
    </source>
</evidence>
<keyword evidence="2" id="KW-0341">Growth regulation</keyword>
<sequence length="451" mass="47622">MRIDGAPSQRIERLLKTFSSNIGSAKLINNATMLSELGGWIRAAERHVPAGCCWRRSGGAVGPVRVPTWRERENNRLRERRRRAIAAKIFTGLRKYGNYQLPKHCDNNEVLKAVCNEAGWAVEPDGTTYRRLGFQGMKPPGAGQHTGIFRSGTVSPVPSSYQLSSRASYNPSPTSSSSHITLGGGSSSHNFFFGGPSSGGVDGASSFIPFPWLKTMTTTTSAAAGFPTTFGAASHSAPVTPPTSVSPPSFNVTRWADNRVPPAQPLAPWPATTGAAAAHQALPPWAASGSRFGAAALPAAHTTTPMTPRTLANSSLARAAEQPTNWLPGSLQLQLQLQTPPPSSVNKGKSPAFSFGTGGASSSRMGASGRPSSPAFFGVAAPDAAEKKKAKVAAEQEQEEMDDGCELSLGGREAMVRAWEGEVVKDYGSGETELELTLGSARTRADPPRRN</sequence>
<evidence type="ECO:0000256" key="1">
    <source>
        <dbReference type="ARBA" id="ARBA00005909"/>
    </source>
</evidence>
<dbReference type="InterPro" id="IPR033264">
    <property type="entry name" value="BZR"/>
</dbReference>
<organism evidence="10 11">
    <name type="scientific">Eleusine coracana subsp. coracana</name>
    <dbReference type="NCBI Taxonomy" id="191504"/>
    <lineage>
        <taxon>Eukaryota</taxon>
        <taxon>Viridiplantae</taxon>
        <taxon>Streptophyta</taxon>
        <taxon>Embryophyta</taxon>
        <taxon>Tracheophyta</taxon>
        <taxon>Spermatophyta</taxon>
        <taxon>Magnoliopsida</taxon>
        <taxon>Liliopsida</taxon>
        <taxon>Poales</taxon>
        <taxon>Poaceae</taxon>
        <taxon>PACMAD clade</taxon>
        <taxon>Chloridoideae</taxon>
        <taxon>Cynodonteae</taxon>
        <taxon>Eleusininae</taxon>
        <taxon>Eleusine</taxon>
    </lineage>
</organism>
<feature type="region of interest" description="Disordered" evidence="8">
    <location>
        <begin position="157"/>
        <end position="181"/>
    </location>
</feature>
<dbReference type="GO" id="GO:0009742">
    <property type="term" value="P:brassinosteroid mediated signaling pathway"/>
    <property type="evidence" value="ECO:0007669"/>
    <property type="project" value="UniProtKB-UniRule"/>
</dbReference>
<proteinExistence type="inferred from homology"/>
<keyword evidence="11" id="KW-1185">Reference proteome</keyword>
<comment type="similarity">
    <text evidence="1 7">Belongs to the BZR/LAT61 family.</text>
</comment>
<dbReference type="GO" id="GO:0005634">
    <property type="term" value="C:nucleus"/>
    <property type="evidence" value="ECO:0007669"/>
    <property type="project" value="UniProtKB-SubCell"/>
</dbReference>
<protein>
    <recommendedName>
        <fullName evidence="7">Protein BZR1 homolog</fullName>
    </recommendedName>
    <alternativeName>
        <fullName evidence="7">Protein BRASSINAZOLE-RESISTANT 1 homolog</fullName>
    </alternativeName>
</protein>
<keyword evidence="4 7" id="KW-0805">Transcription regulation</keyword>
<reference evidence="10" key="2">
    <citation type="submission" date="2021-12" db="EMBL/GenBank/DDBJ databases">
        <title>Resequencing data analysis of finger millet.</title>
        <authorList>
            <person name="Hatakeyama M."/>
            <person name="Aluri S."/>
            <person name="Balachadran M.T."/>
            <person name="Sivarajan S.R."/>
            <person name="Poveda L."/>
            <person name="Shimizu-Inatsugi R."/>
            <person name="Schlapbach R."/>
            <person name="Sreeman S.M."/>
            <person name="Shimizu K.K."/>
        </authorList>
    </citation>
    <scope>NUCLEOTIDE SEQUENCE</scope>
</reference>